<evidence type="ECO:0000256" key="1">
    <source>
        <dbReference type="ARBA" id="ARBA00004651"/>
    </source>
</evidence>
<feature type="transmembrane region" description="Helical" evidence="6">
    <location>
        <begin position="18"/>
        <end position="44"/>
    </location>
</feature>
<dbReference type="InterPro" id="IPR010432">
    <property type="entry name" value="RDD"/>
</dbReference>
<dbReference type="PANTHER" id="PTHR36115">
    <property type="entry name" value="PROLINE-RICH ANTIGEN HOMOLOG-RELATED"/>
    <property type="match status" value="1"/>
</dbReference>
<keyword evidence="2" id="KW-1003">Cell membrane</keyword>
<gene>
    <name evidence="8" type="ORF">C0068_06575</name>
</gene>
<dbReference type="OrthoDB" id="9793824at2"/>
<evidence type="ECO:0000256" key="3">
    <source>
        <dbReference type="ARBA" id="ARBA00022692"/>
    </source>
</evidence>
<evidence type="ECO:0000313" key="8">
    <source>
        <dbReference type="EMBL" id="POP53614.1"/>
    </source>
</evidence>
<reference evidence="8" key="1">
    <citation type="submission" date="2018-01" db="EMBL/GenBank/DDBJ databases">
        <authorList>
            <person name="Yu X.-D."/>
        </authorList>
    </citation>
    <scope>NUCLEOTIDE SEQUENCE</scope>
    <source>
        <strain evidence="8">ZX-21</strain>
    </source>
</reference>
<dbReference type="Pfam" id="PF06271">
    <property type="entry name" value="RDD"/>
    <property type="match status" value="1"/>
</dbReference>
<feature type="domain" description="RDD" evidence="7">
    <location>
        <begin position="15"/>
        <end position="156"/>
    </location>
</feature>
<feature type="transmembrane region" description="Helical" evidence="6">
    <location>
        <begin position="121"/>
        <end position="143"/>
    </location>
</feature>
<name>A0A2S4HHZ0_9GAMM</name>
<dbReference type="Proteomes" id="UP000237222">
    <property type="component" value="Unassembled WGS sequence"/>
</dbReference>
<keyword evidence="3 6" id="KW-0812">Transmembrane</keyword>
<keyword evidence="5 6" id="KW-0472">Membrane</keyword>
<evidence type="ECO:0000313" key="9">
    <source>
        <dbReference type="Proteomes" id="UP000237222"/>
    </source>
</evidence>
<dbReference type="PANTHER" id="PTHR36115:SF4">
    <property type="entry name" value="MEMBRANE PROTEIN"/>
    <property type="match status" value="1"/>
</dbReference>
<dbReference type="InterPro" id="IPR051791">
    <property type="entry name" value="Pra-immunoreactive"/>
</dbReference>
<accession>A0A2S4HHZ0</accession>
<evidence type="ECO:0000256" key="5">
    <source>
        <dbReference type="ARBA" id="ARBA00023136"/>
    </source>
</evidence>
<proteinExistence type="predicted"/>
<dbReference type="EMBL" id="PQGG01000013">
    <property type="protein sequence ID" value="POP53614.1"/>
    <property type="molecule type" value="Genomic_DNA"/>
</dbReference>
<sequence length="172" mass="19365">MVEDSQQGIGQAPEYAGFWIRVLASIIDTFLFGLLLVPIIALTLGDAQWSSVEGEGMHMSTMSFETLQVPSGWNIVVNYILPAIVVMLFWVYKSATPGKLMLKLAIVDAKTGEKPSVTQWIVRYLCYYLSAMVMMLGFVWVGLDRRKQGWHDKLAGTVVISHKRKEPVQFNH</sequence>
<organism evidence="8 9">
    <name type="scientific">Zhongshania marina</name>
    <dbReference type="NCBI Taxonomy" id="2304603"/>
    <lineage>
        <taxon>Bacteria</taxon>
        <taxon>Pseudomonadati</taxon>
        <taxon>Pseudomonadota</taxon>
        <taxon>Gammaproteobacteria</taxon>
        <taxon>Cellvibrionales</taxon>
        <taxon>Spongiibacteraceae</taxon>
        <taxon>Zhongshania</taxon>
    </lineage>
</organism>
<protein>
    <submittedName>
        <fullName evidence="8">RDD family protein</fullName>
    </submittedName>
</protein>
<comment type="subcellular location">
    <subcellularLocation>
        <location evidence="1">Cell membrane</location>
        <topology evidence="1">Multi-pass membrane protein</topology>
    </subcellularLocation>
</comment>
<feature type="transmembrane region" description="Helical" evidence="6">
    <location>
        <begin position="72"/>
        <end position="92"/>
    </location>
</feature>
<dbReference type="GO" id="GO:0005886">
    <property type="term" value="C:plasma membrane"/>
    <property type="evidence" value="ECO:0007669"/>
    <property type="project" value="UniProtKB-SubCell"/>
</dbReference>
<evidence type="ECO:0000259" key="7">
    <source>
        <dbReference type="Pfam" id="PF06271"/>
    </source>
</evidence>
<dbReference type="AlphaFoldDB" id="A0A2S4HHZ0"/>
<evidence type="ECO:0000256" key="4">
    <source>
        <dbReference type="ARBA" id="ARBA00022989"/>
    </source>
</evidence>
<keyword evidence="4 6" id="KW-1133">Transmembrane helix</keyword>
<evidence type="ECO:0000256" key="2">
    <source>
        <dbReference type="ARBA" id="ARBA00022475"/>
    </source>
</evidence>
<evidence type="ECO:0000256" key="6">
    <source>
        <dbReference type="SAM" id="Phobius"/>
    </source>
</evidence>
<comment type="caution">
    <text evidence="8">The sequence shown here is derived from an EMBL/GenBank/DDBJ whole genome shotgun (WGS) entry which is preliminary data.</text>
</comment>